<evidence type="ECO:0000313" key="1">
    <source>
        <dbReference type="EMBL" id="KLO17765.1"/>
    </source>
</evidence>
<sequence>MAYKCTHSAAVQRRSLNCSVVLFRFLDSCNAARTELHVWLVDPSKTSFPAGCGCRWIYGSDRPGTCEQTLSSAIKRTSVNCVRIILECHLLRRPCAEACESKSRYRPAFRFNQGHLAAPSALVGVSSFDCSISSLHNVRASYDHDQDTLSSAFFRTHALPF</sequence>
<dbReference type="EMBL" id="KQ085901">
    <property type="protein sequence ID" value="KLO17765.1"/>
    <property type="molecule type" value="Genomic_DNA"/>
</dbReference>
<name>A0A0H2S083_9AGAM</name>
<keyword evidence="2" id="KW-1185">Reference proteome</keyword>
<reference evidence="1 2" key="1">
    <citation type="submission" date="2015-04" db="EMBL/GenBank/DDBJ databases">
        <title>Complete genome sequence of Schizopora paradoxa KUC8140, a cosmopolitan wood degrader in East Asia.</title>
        <authorList>
            <consortium name="DOE Joint Genome Institute"/>
            <person name="Min B."/>
            <person name="Park H."/>
            <person name="Jang Y."/>
            <person name="Kim J.-J."/>
            <person name="Kim K.H."/>
            <person name="Pangilinan J."/>
            <person name="Lipzen A."/>
            <person name="Riley R."/>
            <person name="Grigoriev I.V."/>
            <person name="Spatafora J.W."/>
            <person name="Choi I.-G."/>
        </authorList>
    </citation>
    <scope>NUCLEOTIDE SEQUENCE [LARGE SCALE GENOMIC DNA]</scope>
    <source>
        <strain evidence="1 2">KUC8140</strain>
    </source>
</reference>
<organism evidence="1 2">
    <name type="scientific">Schizopora paradoxa</name>
    <dbReference type="NCBI Taxonomy" id="27342"/>
    <lineage>
        <taxon>Eukaryota</taxon>
        <taxon>Fungi</taxon>
        <taxon>Dikarya</taxon>
        <taxon>Basidiomycota</taxon>
        <taxon>Agaricomycotina</taxon>
        <taxon>Agaricomycetes</taxon>
        <taxon>Hymenochaetales</taxon>
        <taxon>Schizoporaceae</taxon>
        <taxon>Schizopora</taxon>
    </lineage>
</organism>
<dbReference type="AlphaFoldDB" id="A0A0H2S083"/>
<accession>A0A0H2S083</accession>
<protein>
    <submittedName>
        <fullName evidence="1">Uncharacterized protein</fullName>
    </submittedName>
</protein>
<proteinExistence type="predicted"/>
<dbReference type="Proteomes" id="UP000053477">
    <property type="component" value="Unassembled WGS sequence"/>
</dbReference>
<gene>
    <name evidence="1" type="ORF">SCHPADRAFT_149240</name>
</gene>
<dbReference type="InParanoid" id="A0A0H2S083"/>
<evidence type="ECO:0000313" key="2">
    <source>
        <dbReference type="Proteomes" id="UP000053477"/>
    </source>
</evidence>